<comment type="caution">
    <text evidence="8">The sequence shown here is derived from an EMBL/GenBank/DDBJ whole genome shotgun (WGS) entry which is preliminary data.</text>
</comment>
<feature type="transmembrane region" description="Helical" evidence="6">
    <location>
        <begin position="47"/>
        <end position="68"/>
    </location>
</feature>
<evidence type="ECO:0000256" key="1">
    <source>
        <dbReference type="ARBA" id="ARBA00004651"/>
    </source>
</evidence>
<dbReference type="PROSITE" id="PS50850">
    <property type="entry name" value="MFS"/>
    <property type="match status" value="1"/>
</dbReference>
<dbReference type="PANTHER" id="PTHR23513:SF6">
    <property type="entry name" value="MAJOR FACILITATOR SUPERFAMILY ASSOCIATED DOMAIN-CONTAINING PROTEIN"/>
    <property type="match status" value="1"/>
</dbReference>
<dbReference type="OrthoDB" id="9793136at2"/>
<feature type="domain" description="Major facilitator superfamily (MFS) profile" evidence="7">
    <location>
        <begin position="224"/>
        <end position="421"/>
    </location>
</feature>
<keyword evidence="3 6" id="KW-0812">Transmembrane</keyword>
<dbReference type="SUPFAM" id="SSF103473">
    <property type="entry name" value="MFS general substrate transporter"/>
    <property type="match status" value="1"/>
</dbReference>
<comment type="subcellular location">
    <subcellularLocation>
        <location evidence="1">Cell membrane</location>
        <topology evidence="1">Multi-pass membrane protein</topology>
    </subcellularLocation>
</comment>
<dbReference type="CDD" id="cd06173">
    <property type="entry name" value="MFS_MefA_like"/>
    <property type="match status" value="1"/>
</dbReference>
<feature type="transmembrane region" description="Helical" evidence="6">
    <location>
        <begin position="223"/>
        <end position="245"/>
    </location>
</feature>
<keyword evidence="4 6" id="KW-1133">Transmembrane helix</keyword>
<protein>
    <submittedName>
        <fullName evidence="8">MFS transporter</fullName>
    </submittedName>
</protein>
<evidence type="ECO:0000256" key="5">
    <source>
        <dbReference type="ARBA" id="ARBA00023136"/>
    </source>
</evidence>
<feature type="transmembrane region" description="Helical" evidence="6">
    <location>
        <begin position="290"/>
        <end position="310"/>
    </location>
</feature>
<dbReference type="GO" id="GO:0022857">
    <property type="term" value="F:transmembrane transporter activity"/>
    <property type="evidence" value="ECO:0007669"/>
    <property type="project" value="InterPro"/>
</dbReference>
<proteinExistence type="predicted"/>
<reference evidence="8 9" key="1">
    <citation type="submission" date="2018-09" db="EMBL/GenBank/DDBJ databases">
        <title>YIM 75000 draft genome.</title>
        <authorList>
            <person name="Tang S."/>
            <person name="Feng Y."/>
        </authorList>
    </citation>
    <scope>NUCLEOTIDE SEQUENCE [LARGE SCALE GENOMIC DNA]</scope>
    <source>
        <strain evidence="8 9">YIM 75000</strain>
    </source>
</reference>
<gene>
    <name evidence="8" type="ORF">D5H78_01520</name>
</gene>
<dbReference type="AlphaFoldDB" id="A0A3A3Z429"/>
<evidence type="ECO:0000256" key="6">
    <source>
        <dbReference type="SAM" id="Phobius"/>
    </source>
</evidence>
<evidence type="ECO:0000256" key="2">
    <source>
        <dbReference type="ARBA" id="ARBA00022475"/>
    </source>
</evidence>
<sequence>MTRAPRRAGPLVALLAAHGTSLAGNVLTLVALPLHVLAETGSASLTGLTGVVATLPVVVGGALGGVLVDRYGYRRSSVAADLASGATIALVPLLAATTGLPLWGLLLLVLLSGLLDAPGETARAALLPEAARAAGVPLERAVGWMSAVERAARLVGAPAAGFLVLALGALPVLAVDAATFALAALLVGRWVPAALDRPRPDGPGAGYWAELGEGLRFLVREPVLRLVVLVVLVTNALDAASSSVLRPVWADARPDGAAALGLLVGTMGGGALVGSLLFGAVGHRLPRRATFVVAFALCGPPQLLVLASGWSLGPVLVVTALAGVAAGAINPVLSTVELERVPPGLRARVFGAVRAGCWAAMPLGALGAGVAVDLVGLRPVLLAGAAAYLLVVLAPLTGGAWRGMDRASLSAPQPPAAAPRA</sequence>
<evidence type="ECO:0000259" key="7">
    <source>
        <dbReference type="PROSITE" id="PS50850"/>
    </source>
</evidence>
<evidence type="ECO:0000313" key="8">
    <source>
        <dbReference type="EMBL" id="RJK97713.1"/>
    </source>
</evidence>
<feature type="transmembrane region" description="Helical" evidence="6">
    <location>
        <begin position="257"/>
        <end position="278"/>
    </location>
</feature>
<name>A0A3A3Z429_9ACTN</name>
<feature type="transmembrane region" description="Helical" evidence="6">
    <location>
        <begin position="381"/>
        <end position="401"/>
    </location>
</feature>
<keyword evidence="5 6" id="KW-0472">Membrane</keyword>
<evidence type="ECO:0000256" key="3">
    <source>
        <dbReference type="ARBA" id="ARBA00022692"/>
    </source>
</evidence>
<evidence type="ECO:0000313" key="9">
    <source>
        <dbReference type="Proteomes" id="UP000265614"/>
    </source>
</evidence>
<keyword evidence="9" id="KW-1185">Reference proteome</keyword>
<dbReference type="InterPro" id="IPR011701">
    <property type="entry name" value="MFS"/>
</dbReference>
<dbReference type="Gene3D" id="1.20.1250.20">
    <property type="entry name" value="MFS general substrate transporter like domains"/>
    <property type="match status" value="1"/>
</dbReference>
<dbReference type="EMBL" id="QZEZ01000001">
    <property type="protein sequence ID" value="RJK97713.1"/>
    <property type="molecule type" value="Genomic_DNA"/>
</dbReference>
<feature type="transmembrane region" description="Helical" evidence="6">
    <location>
        <begin position="89"/>
        <end position="111"/>
    </location>
</feature>
<feature type="transmembrane region" description="Helical" evidence="6">
    <location>
        <begin position="162"/>
        <end position="187"/>
    </location>
</feature>
<dbReference type="Proteomes" id="UP000265614">
    <property type="component" value="Unassembled WGS sequence"/>
</dbReference>
<dbReference type="InterPro" id="IPR020846">
    <property type="entry name" value="MFS_dom"/>
</dbReference>
<accession>A0A3A3Z429</accession>
<keyword evidence="2" id="KW-1003">Cell membrane</keyword>
<evidence type="ECO:0000256" key="4">
    <source>
        <dbReference type="ARBA" id="ARBA00022989"/>
    </source>
</evidence>
<dbReference type="GO" id="GO:0005886">
    <property type="term" value="C:plasma membrane"/>
    <property type="evidence" value="ECO:0007669"/>
    <property type="project" value="UniProtKB-SubCell"/>
</dbReference>
<feature type="transmembrane region" description="Helical" evidence="6">
    <location>
        <begin position="316"/>
        <end position="336"/>
    </location>
</feature>
<dbReference type="RefSeq" id="WP_119948639.1">
    <property type="nucleotide sequence ID" value="NZ_QZEZ01000001.1"/>
</dbReference>
<dbReference type="Pfam" id="PF07690">
    <property type="entry name" value="MFS_1"/>
    <property type="match status" value="2"/>
</dbReference>
<dbReference type="InterPro" id="IPR036259">
    <property type="entry name" value="MFS_trans_sf"/>
</dbReference>
<organism evidence="8 9">
    <name type="scientific">Vallicoccus soli</name>
    <dbReference type="NCBI Taxonomy" id="2339232"/>
    <lineage>
        <taxon>Bacteria</taxon>
        <taxon>Bacillati</taxon>
        <taxon>Actinomycetota</taxon>
        <taxon>Actinomycetes</taxon>
        <taxon>Motilibacterales</taxon>
        <taxon>Vallicoccaceae</taxon>
        <taxon>Vallicoccus</taxon>
    </lineage>
</organism>
<dbReference type="PANTHER" id="PTHR23513">
    <property type="entry name" value="INTEGRAL MEMBRANE EFFLUX PROTEIN-RELATED"/>
    <property type="match status" value="1"/>
</dbReference>
<feature type="transmembrane region" description="Helical" evidence="6">
    <location>
        <begin position="357"/>
        <end position="375"/>
    </location>
</feature>